<evidence type="ECO:0000256" key="1">
    <source>
        <dbReference type="ARBA" id="ARBA00022679"/>
    </source>
</evidence>
<dbReference type="Gene3D" id="3.40.630.30">
    <property type="match status" value="1"/>
</dbReference>
<feature type="domain" description="N-acetyltransferase" evidence="2">
    <location>
        <begin position="16"/>
        <end position="168"/>
    </location>
</feature>
<evidence type="ECO:0000313" key="3">
    <source>
        <dbReference type="EMBL" id="MFC5175280.1"/>
    </source>
</evidence>
<proteinExistence type="predicted"/>
<name>A0ABW0BDM3_9ACTN</name>
<dbReference type="PROSITE" id="PS51186">
    <property type="entry name" value="GNAT"/>
    <property type="match status" value="1"/>
</dbReference>
<dbReference type="EC" id="2.3.-.-" evidence="3"/>
<sequence>MVEEAPAATDPLPGPIEIVPYEPGRQADFERLNREWLERWFSIEEVDRLVLTDPEQHLIADGGQVLLAVAADGTAVGTVALRHDGDGVYELTKMAVTPGLRGAGIGRQLAEAAIGAYVGTGGRELYLETNSRLGPAIALYESLGFEHRPLRDGSHYARADVHMVWVPPGG</sequence>
<gene>
    <name evidence="3" type="ORF">ACFPGP_01270</name>
</gene>
<keyword evidence="1 3" id="KW-0808">Transferase</keyword>
<dbReference type="InterPro" id="IPR050769">
    <property type="entry name" value="NAT_camello-type"/>
</dbReference>
<dbReference type="InterPro" id="IPR000182">
    <property type="entry name" value="GNAT_dom"/>
</dbReference>
<dbReference type="GO" id="GO:0016746">
    <property type="term" value="F:acyltransferase activity"/>
    <property type="evidence" value="ECO:0007669"/>
    <property type="project" value="UniProtKB-KW"/>
</dbReference>
<dbReference type="RefSeq" id="WP_378585789.1">
    <property type="nucleotide sequence ID" value="NZ_JBHSKD010000002.1"/>
</dbReference>
<dbReference type="EMBL" id="JBHSKD010000002">
    <property type="protein sequence ID" value="MFC5175280.1"/>
    <property type="molecule type" value="Genomic_DNA"/>
</dbReference>
<protein>
    <submittedName>
        <fullName evidence="3">GNAT family N-acetyltransferase</fullName>
        <ecNumber evidence="3">2.3.-.-</ecNumber>
    </submittedName>
</protein>
<dbReference type="PANTHER" id="PTHR13947:SF37">
    <property type="entry name" value="LD18367P"/>
    <property type="match status" value="1"/>
</dbReference>
<dbReference type="PANTHER" id="PTHR13947">
    <property type="entry name" value="GNAT FAMILY N-ACETYLTRANSFERASE"/>
    <property type="match status" value="1"/>
</dbReference>
<evidence type="ECO:0000313" key="4">
    <source>
        <dbReference type="Proteomes" id="UP001596087"/>
    </source>
</evidence>
<dbReference type="SUPFAM" id="SSF55729">
    <property type="entry name" value="Acyl-CoA N-acyltransferases (Nat)"/>
    <property type="match status" value="1"/>
</dbReference>
<dbReference type="CDD" id="cd04301">
    <property type="entry name" value="NAT_SF"/>
    <property type="match status" value="1"/>
</dbReference>
<dbReference type="InterPro" id="IPR016181">
    <property type="entry name" value="Acyl_CoA_acyltransferase"/>
</dbReference>
<accession>A0ABW0BDM3</accession>
<reference evidence="4" key="1">
    <citation type="journal article" date="2019" name="Int. J. Syst. Evol. Microbiol.">
        <title>The Global Catalogue of Microorganisms (GCM) 10K type strain sequencing project: providing services to taxonomists for standard genome sequencing and annotation.</title>
        <authorList>
            <consortium name="The Broad Institute Genomics Platform"/>
            <consortium name="The Broad Institute Genome Sequencing Center for Infectious Disease"/>
            <person name="Wu L."/>
            <person name="Ma J."/>
        </authorList>
    </citation>
    <scope>NUCLEOTIDE SEQUENCE [LARGE SCALE GENOMIC DNA]</scope>
    <source>
        <strain evidence="4">DFY41</strain>
    </source>
</reference>
<dbReference type="Pfam" id="PF00583">
    <property type="entry name" value="Acetyltransf_1"/>
    <property type="match status" value="1"/>
</dbReference>
<comment type="caution">
    <text evidence="3">The sequence shown here is derived from an EMBL/GenBank/DDBJ whole genome shotgun (WGS) entry which is preliminary data.</text>
</comment>
<evidence type="ECO:0000259" key="2">
    <source>
        <dbReference type="PROSITE" id="PS51186"/>
    </source>
</evidence>
<keyword evidence="4" id="KW-1185">Reference proteome</keyword>
<dbReference type="Proteomes" id="UP001596087">
    <property type="component" value="Unassembled WGS sequence"/>
</dbReference>
<keyword evidence="3" id="KW-0012">Acyltransferase</keyword>
<organism evidence="3 4">
    <name type="scientific">Nocardioides taihuensis</name>
    <dbReference type="NCBI Taxonomy" id="1835606"/>
    <lineage>
        <taxon>Bacteria</taxon>
        <taxon>Bacillati</taxon>
        <taxon>Actinomycetota</taxon>
        <taxon>Actinomycetes</taxon>
        <taxon>Propionibacteriales</taxon>
        <taxon>Nocardioidaceae</taxon>
        <taxon>Nocardioides</taxon>
    </lineage>
</organism>